<name>A0AAX6HG51_IRIPA</name>
<gene>
    <name evidence="2" type="ORF">M6B38_312310</name>
</gene>
<dbReference type="EMBL" id="JANAVB010009596">
    <property type="protein sequence ID" value="KAJ6840026.1"/>
    <property type="molecule type" value="Genomic_DNA"/>
</dbReference>
<accession>A0AAX6HG51</accession>
<reference evidence="2" key="1">
    <citation type="journal article" date="2023" name="GigaByte">
        <title>Genome assembly of the bearded iris, Iris pallida Lam.</title>
        <authorList>
            <person name="Bruccoleri R.E."/>
            <person name="Oakeley E.J."/>
            <person name="Faust A.M.E."/>
            <person name="Altorfer M."/>
            <person name="Dessus-Babus S."/>
            <person name="Burckhardt D."/>
            <person name="Oertli M."/>
            <person name="Naumann U."/>
            <person name="Petersen F."/>
            <person name="Wong J."/>
        </authorList>
    </citation>
    <scope>NUCLEOTIDE SEQUENCE</scope>
    <source>
        <strain evidence="2">GSM-AAB239-AS_SAM_17_03QT</strain>
    </source>
</reference>
<dbReference type="Proteomes" id="UP001140949">
    <property type="component" value="Unassembled WGS sequence"/>
</dbReference>
<keyword evidence="3" id="KW-1185">Reference proteome</keyword>
<feature type="region of interest" description="Disordered" evidence="1">
    <location>
        <begin position="1"/>
        <end position="31"/>
    </location>
</feature>
<sequence>MTRLQQHRARRRRLPEASPSSSPFISNKPNPLDHRLQLISNRFVTAPPPIAARLTVLPLPD</sequence>
<feature type="compositionally biased region" description="Basic residues" evidence="1">
    <location>
        <begin position="1"/>
        <end position="13"/>
    </location>
</feature>
<organism evidence="2 3">
    <name type="scientific">Iris pallida</name>
    <name type="common">Sweet iris</name>
    <dbReference type="NCBI Taxonomy" id="29817"/>
    <lineage>
        <taxon>Eukaryota</taxon>
        <taxon>Viridiplantae</taxon>
        <taxon>Streptophyta</taxon>
        <taxon>Embryophyta</taxon>
        <taxon>Tracheophyta</taxon>
        <taxon>Spermatophyta</taxon>
        <taxon>Magnoliopsida</taxon>
        <taxon>Liliopsida</taxon>
        <taxon>Asparagales</taxon>
        <taxon>Iridaceae</taxon>
        <taxon>Iridoideae</taxon>
        <taxon>Irideae</taxon>
        <taxon>Iris</taxon>
    </lineage>
</organism>
<protein>
    <submittedName>
        <fullName evidence="2">Uncharacterized protein</fullName>
    </submittedName>
</protein>
<proteinExistence type="predicted"/>
<comment type="caution">
    <text evidence="2">The sequence shown here is derived from an EMBL/GenBank/DDBJ whole genome shotgun (WGS) entry which is preliminary data.</text>
</comment>
<reference evidence="2" key="2">
    <citation type="submission" date="2023-04" db="EMBL/GenBank/DDBJ databases">
        <authorList>
            <person name="Bruccoleri R.E."/>
            <person name="Oakeley E.J."/>
            <person name="Faust A.-M."/>
            <person name="Dessus-Babus S."/>
            <person name="Altorfer M."/>
            <person name="Burckhardt D."/>
            <person name="Oertli M."/>
            <person name="Naumann U."/>
            <person name="Petersen F."/>
            <person name="Wong J."/>
        </authorList>
    </citation>
    <scope>NUCLEOTIDE SEQUENCE</scope>
    <source>
        <strain evidence="2">GSM-AAB239-AS_SAM_17_03QT</strain>
        <tissue evidence="2">Leaf</tissue>
    </source>
</reference>
<evidence type="ECO:0000313" key="2">
    <source>
        <dbReference type="EMBL" id="KAJ6840026.1"/>
    </source>
</evidence>
<dbReference type="AlphaFoldDB" id="A0AAX6HG51"/>
<evidence type="ECO:0000313" key="3">
    <source>
        <dbReference type="Proteomes" id="UP001140949"/>
    </source>
</evidence>
<evidence type="ECO:0000256" key="1">
    <source>
        <dbReference type="SAM" id="MobiDB-lite"/>
    </source>
</evidence>